<dbReference type="Pfam" id="PF12146">
    <property type="entry name" value="Hydrolase_4"/>
    <property type="match status" value="1"/>
</dbReference>
<accession>A0A6L7F2G1</accession>
<evidence type="ECO:0000313" key="2">
    <source>
        <dbReference type="EMBL" id="MXG91491.1"/>
    </source>
</evidence>
<keyword evidence="2" id="KW-0378">Hydrolase</keyword>
<comment type="caution">
    <text evidence="2">The sequence shown here is derived from an EMBL/GenBank/DDBJ whole genome shotgun (WGS) entry which is preliminary data.</text>
</comment>
<dbReference type="InterPro" id="IPR022742">
    <property type="entry name" value="Hydrolase_4"/>
</dbReference>
<dbReference type="GO" id="GO:0016787">
    <property type="term" value="F:hydrolase activity"/>
    <property type="evidence" value="ECO:0007669"/>
    <property type="project" value="UniProtKB-KW"/>
</dbReference>
<dbReference type="EMBL" id="WUEK01000013">
    <property type="protein sequence ID" value="MXG91491.1"/>
    <property type="molecule type" value="Genomic_DNA"/>
</dbReference>
<reference evidence="2 3" key="1">
    <citation type="submission" date="2019-12" db="EMBL/GenBank/DDBJ databases">
        <authorList>
            <person name="Kun Z."/>
        </authorList>
    </citation>
    <scope>NUCLEOTIDE SEQUENCE [LARGE SCALE GENOMIC DNA]</scope>
    <source>
        <strain evidence="2 3">YIM 123512</strain>
    </source>
</reference>
<dbReference type="Gene3D" id="3.40.50.1820">
    <property type="entry name" value="alpha/beta hydrolase"/>
    <property type="match status" value="1"/>
</dbReference>
<dbReference type="RefSeq" id="WP_160879428.1">
    <property type="nucleotide sequence ID" value="NZ_WUEK01000013.1"/>
</dbReference>
<feature type="domain" description="Serine aminopeptidase S33" evidence="1">
    <location>
        <begin position="70"/>
        <end position="131"/>
    </location>
</feature>
<organism evidence="2 3">
    <name type="scientific">Nocardioides flavescens</name>
    <dbReference type="NCBI Taxonomy" id="2691959"/>
    <lineage>
        <taxon>Bacteria</taxon>
        <taxon>Bacillati</taxon>
        <taxon>Actinomycetota</taxon>
        <taxon>Actinomycetes</taxon>
        <taxon>Propionibacteriales</taxon>
        <taxon>Nocardioidaceae</taxon>
        <taxon>Nocardioides</taxon>
    </lineage>
</organism>
<gene>
    <name evidence="2" type="ORF">GRQ65_18250</name>
</gene>
<dbReference type="Proteomes" id="UP000473325">
    <property type="component" value="Unassembled WGS sequence"/>
</dbReference>
<dbReference type="SUPFAM" id="SSF53474">
    <property type="entry name" value="alpha/beta-Hydrolases"/>
    <property type="match status" value="1"/>
</dbReference>
<dbReference type="InterPro" id="IPR029058">
    <property type="entry name" value="AB_hydrolase_fold"/>
</dbReference>
<keyword evidence="3" id="KW-1185">Reference proteome</keyword>
<proteinExistence type="predicted"/>
<sequence length="224" mass="23882">MQASPRLVAVHEPATADAVVVVLHGGASRGDQVVVSPTQLSVVRMVPTARAVAAVSRRLAVYRLLNTYRGWDATHTPVDDADRAVDRVRERYADAPVGLVGHSLGGRAALEAGDHPAVRSVVALNPWVYATDDADLSGRRVLFVHGQRDRVASPQRAEQVARRIGARADVGFVRVPEGKHAMLAHGRFFDRAAAQFSAAVLLDDPSLARGPVAEVLAGEAWVTA</sequence>
<dbReference type="AlphaFoldDB" id="A0A6L7F2G1"/>
<evidence type="ECO:0000259" key="1">
    <source>
        <dbReference type="Pfam" id="PF12146"/>
    </source>
</evidence>
<name>A0A6L7F2G1_9ACTN</name>
<protein>
    <submittedName>
        <fullName evidence="2">Alpha/beta fold hydrolase</fullName>
    </submittedName>
</protein>
<evidence type="ECO:0000313" key="3">
    <source>
        <dbReference type="Proteomes" id="UP000473325"/>
    </source>
</evidence>